<dbReference type="NCBIfam" id="NF003589">
    <property type="entry name" value="PRK05254.1-2"/>
    <property type="match status" value="1"/>
</dbReference>
<dbReference type="NCBIfam" id="TIGR00628">
    <property type="entry name" value="ung"/>
    <property type="match status" value="1"/>
</dbReference>
<dbReference type="NCBIfam" id="NF003592">
    <property type="entry name" value="PRK05254.1-5"/>
    <property type="match status" value="1"/>
</dbReference>
<dbReference type="NCBIfam" id="NF003591">
    <property type="entry name" value="PRK05254.1-4"/>
    <property type="match status" value="1"/>
</dbReference>
<comment type="caution">
    <text evidence="10">The sequence shown here is derived from an EMBL/GenBank/DDBJ whole genome shotgun (WGS) entry which is preliminary data.</text>
</comment>
<evidence type="ECO:0000256" key="4">
    <source>
        <dbReference type="ARBA" id="ARBA00023204"/>
    </source>
</evidence>
<dbReference type="InterPro" id="IPR005122">
    <property type="entry name" value="Uracil-DNA_glycosylase-like"/>
</dbReference>
<dbReference type="Pfam" id="PF00929">
    <property type="entry name" value="RNase_T"/>
    <property type="match status" value="1"/>
</dbReference>
<dbReference type="InterPro" id="IPR018085">
    <property type="entry name" value="Ura-DNA_Glyclase_AS"/>
</dbReference>
<feature type="domain" description="Exonuclease" evidence="8">
    <location>
        <begin position="297"/>
        <end position="475"/>
    </location>
</feature>
<dbReference type="GO" id="GO:0004844">
    <property type="term" value="F:uracil DNA N-glycosylase activity"/>
    <property type="evidence" value="ECO:0007669"/>
    <property type="project" value="UniProtKB-UniRule"/>
</dbReference>
<dbReference type="EC" id="3.2.2.27" evidence="5"/>
<reference evidence="10 11" key="1">
    <citation type="journal article" date="2024" name="Science">
        <title>Giant polyketide synthase enzymes in the biosynthesis of giant marine polyether toxins.</title>
        <authorList>
            <person name="Fallon T.R."/>
            <person name="Shende V.V."/>
            <person name="Wierzbicki I.H."/>
            <person name="Pendleton A.L."/>
            <person name="Watervoot N.F."/>
            <person name="Auber R.P."/>
            <person name="Gonzalez D.J."/>
            <person name="Wisecaver J.H."/>
            <person name="Moore B.S."/>
        </authorList>
    </citation>
    <scope>NUCLEOTIDE SEQUENCE [LARGE SCALE GENOMIC DNA]</scope>
    <source>
        <strain evidence="10 11">12B1</strain>
    </source>
</reference>
<proteinExistence type="inferred from homology"/>
<dbReference type="SMART" id="SM00987">
    <property type="entry name" value="UreE_C"/>
    <property type="match status" value="1"/>
</dbReference>
<dbReference type="SUPFAM" id="SSF52141">
    <property type="entry name" value="Uracil-DNA glycosylase-like"/>
    <property type="match status" value="1"/>
</dbReference>
<evidence type="ECO:0000313" key="10">
    <source>
        <dbReference type="EMBL" id="KAL1500471.1"/>
    </source>
</evidence>
<evidence type="ECO:0000259" key="9">
    <source>
        <dbReference type="SMART" id="SM00986"/>
    </source>
</evidence>
<organism evidence="10 11">
    <name type="scientific">Prymnesium parvum</name>
    <name type="common">Toxic golden alga</name>
    <dbReference type="NCBI Taxonomy" id="97485"/>
    <lineage>
        <taxon>Eukaryota</taxon>
        <taxon>Haptista</taxon>
        <taxon>Haptophyta</taxon>
        <taxon>Prymnesiophyceae</taxon>
        <taxon>Prymnesiales</taxon>
        <taxon>Prymnesiaceae</taxon>
        <taxon>Prymnesium</taxon>
    </lineage>
</organism>
<dbReference type="Gene3D" id="3.40.470.10">
    <property type="entry name" value="Uracil-DNA glycosylase-like domain"/>
    <property type="match status" value="1"/>
</dbReference>
<dbReference type="InterPro" id="IPR036895">
    <property type="entry name" value="Uracil-DNA_glycosylase-like_sf"/>
</dbReference>
<comment type="similarity">
    <text evidence="1 5">Belongs to the uracil-DNA glycosylase (UDG) superfamily. UNG family.</text>
</comment>
<dbReference type="GO" id="GO:0005634">
    <property type="term" value="C:nucleus"/>
    <property type="evidence" value="ECO:0007669"/>
    <property type="project" value="UniProtKB-SubCell"/>
</dbReference>
<dbReference type="GO" id="GO:0003676">
    <property type="term" value="F:nucleic acid binding"/>
    <property type="evidence" value="ECO:0007669"/>
    <property type="project" value="InterPro"/>
</dbReference>
<name>A0AB34IND9_PRYPA</name>
<dbReference type="HAMAP" id="MF_00148">
    <property type="entry name" value="UDG"/>
    <property type="match status" value="1"/>
</dbReference>
<keyword evidence="3 5" id="KW-0378">Hydrolase</keyword>
<gene>
    <name evidence="10" type="ORF">AB1Y20_013128</name>
</gene>
<comment type="subcellular location">
    <subcellularLocation>
        <location evidence="5">Mitochondrion</location>
    </subcellularLocation>
    <subcellularLocation>
        <location evidence="5">Nucleus</location>
    </subcellularLocation>
</comment>
<dbReference type="InterPro" id="IPR012337">
    <property type="entry name" value="RNaseH-like_sf"/>
</dbReference>
<evidence type="ECO:0000256" key="2">
    <source>
        <dbReference type="ARBA" id="ARBA00022763"/>
    </source>
</evidence>
<feature type="region of interest" description="Disordered" evidence="7">
    <location>
        <begin position="570"/>
        <end position="617"/>
    </location>
</feature>
<accession>A0AB34IND9</accession>
<keyword evidence="11" id="KW-1185">Reference proteome</keyword>
<dbReference type="InterPro" id="IPR036397">
    <property type="entry name" value="RNaseH_sf"/>
</dbReference>
<dbReference type="CDD" id="cd06127">
    <property type="entry name" value="DEDDh"/>
    <property type="match status" value="1"/>
</dbReference>
<dbReference type="SMART" id="SM00986">
    <property type="entry name" value="UDG"/>
    <property type="match status" value="1"/>
</dbReference>
<keyword evidence="5" id="KW-0539">Nucleus</keyword>
<dbReference type="InterPro" id="IPR002043">
    <property type="entry name" value="UDG_fam1"/>
</dbReference>
<evidence type="ECO:0000313" key="11">
    <source>
        <dbReference type="Proteomes" id="UP001515480"/>
    </source>
</evidence>
<evidence type="ECO:0000256" key="3">
    <source>
        <dbReference type="ARBA" id="ARBA00022801"/>
    </source>
</evidence>
<dbReference type="EMBL" id="JBGBPQ010000023">
    <property type="protein sequence ID" value="KAL1500471.1"/>
    <property type="molecule type" value="Genomic_DNA"/>
</dbReference>
<evidence type="ECO:0000256" key="1">
    <source>
        <dbReference type="ARBA" id="ARBA00008184"/>
    </source>
</evidence>
<dbReference type="SMART" id="SM00479">
    <property type="entry name" value="EXOIII"/>
    <property type="match status" value="1"/>
</dbReference>
<dbReference type="PANTHER" id="PTHR11264:SF0">
    <property type="entry name" value="URACIL-DNA GLYCOSYLASE"/>
    <property type="match status" value="1"/>
</dbReference>
<dbReference type="GO" id="GO:0097510">
    <property type="term" value="P:base-excision repair, AP site formation via deaminated base removal"/>
    <property type="evidence" value="ECO:0007669"/>
    <property type="project" value="TreeGrafter"/>
</dbReference>
<dbReference type="Proteomes" id="UP001515480">
    <property type="component" value="Unassembled WGS sequence"/>
</dbReference>
<dbReference type="NCBIfam" id="NF003588">
    <property type="entry name" value="PRK05254.1-1"/>
    <property type="match status" value="1"/>
</dbReference>
<dbReference type="AlphaFoldDB" id="A0AB34IND9"/>
<dbReference type="GO" id="GO:0005739">
    <property type="term" value="C:mitochondrion"/>
    <property type="evidence" value="ECO:0007669"/>
    <property type="project" value="UniProtKB-SubCell"/>
</dbReference>
<evidence type="ECO:0000259" key="8">
    <source>
        <dbReference type="SMART" id="SM00479"/>
    </source>
</evidence>
<feature type="compositionally biased region" description="Basic residues" evidence="7">
    <location>
        <begin position="600"/>
        <end position="611"/>
    </location>
</feature>
<evidence type="ECO:0000256" key="6">
    <source>
        <dbReference type="PROSITE-ProRule" id="PRU10072"/>
    </source>
</evidence>
<evidence type="ECO:0000256" key="7">
    <source>
        <dbReference type="SAM" id="MobiDB-lite"/>
    </source>
</evidence>
<feature type="domain" description="Uracil-DNA glycosylase-like" evidence="9">
    <location>
        <begin position="91"/>
        <end position="251"/>
    </location>
</feature>
<evidence type="ECO:0000256" key="5">
    <source>
        <dbReference type="HAMAP-Rule" id="MF_03166"/>
    </source>
</evidence>
<dbReference type="Pfam" id="PF03167">
    <property type="entry name" value="UDG"/>
    <property type="match status" value="1"/>
</dbReference>
<dbReference type="PANTHER" id="PTHR11264">
    <property type="entry name" value="URACIL-DNA GLYCOSYLASE"/>
    <property type="match status" value="1"/>
</dbReference>
<dbReference type="InterPro" id="IPR013520">
    <property type="entry name" value="Ribonucl_H"/>
</dbReference>
<comment type="catalytic activity">
    <reaction evidence="5">
        <text>Hydrolyzes single-stranded DNA or mismatched double-stranded DNA and polynucleotides, releasing free uracil.</text>
        <dbReference type="EC" id="3.2.2.27"/>
    </reaction>
</comment>
<keyword evidence="4 5" id="KW-0234">DNA repair</keyword>
<dbReference type="Gene3D" id="3.30.420.10">
    <property type="entry name" value="Ribonuclease H-like superfamily/Ribonuclease H"/>
    <property type="match status" value="1"/>
</dbReference>
<dbReference type="SUPFAM" id="SSF53098">
    <property type="entry name" value="Ribonuclease H-like"/>
    <property type="match status" value="1"/>
</dbReference>
<feature type="active site" description="Proton acceptor" evidence="5 6">
    <location>
        <position position="106"/>
    </location>
</feature>
<keyword evidence="2 5" id="KW-0227">DNA damage</keyword>
<keyword evidence="5" id="KW-0496">Mitochondrion</keyword>
<comment type="function">
    <text evidence="5">Excises uracil residues from the DNA which can arise as a result of misincorporation of dUMP residues by DNA polymerase or due to deamination of cytosine.</text>
</comment>
<dbReference type="PROSITE" id="PS00130">
    <property type="entry name" value="U_DNA_GLYCOSYLASE"/>
    <property type="match status" value="1"/>
</dbReference>
<dbReference type="CDD" id="cd10027">
    <property type="entry name" value="UDG-F1-like"/>
    <property type="match status" value="1"/>
</dbReference>
<sequence length="720" mass="79459">MSVVVCAFACAGLQRWTVQRSAAGIRSIRAHVRTPLKSEASCGWELPPSWAAALEGLLDPAEFNCLRASVTAERKQLAILPREEEQLAAFHACAFDDVRVVLLGQDPYPAEGNAMGLSFSVRRGTPLPASLRNIYLELQADLNIAPATHGCLDEWAHQGVFLLNSVLTVRKGEPGSHSKMGWDILTDAALKALSTRRRGIVFLLWGSAARSKARMIDSSAHLILEAPHPSPLSARRGFFGCRHFSQANAFLSKHGQAPINWKLSSQPEPDQSEQLKHVVGGRAARTRREIHSIVHSLVFALDTETTGIDVNQDRVVQLGAVYWRGAHREGARRSMLVNPGIPIPEGATNVHGITNEDVALAPNFAVVGKRLLPHLSGEATEDREPPILCGYNALSFDIPLLNAEFSRHCIEYQIDPSRVLDPFIWVSWHLRHLPRRSLGAVAAHYGVPLTEAHSAAADSEATAAVLVHLVSSGLIPDDLEVALLHQERLQITVEKERAKYAHYLYHDRSSGTAISKHDLRVGFGKYIGALLDAVAANDPAYLQFFLSKNEEEGSMPVDARREIEASLTRAQLPELPLPSVPDESDTTVSATEGESDGVGKAKKQKKRKGPQKRVSPTDNFVSAEDKLAFRMNEGMFAVLDLEEYDPEFDDWKSFPPHLKGMEAYAIRPLRGGYRYLENVKQRLNEAGFQCDAHGIWIRPKVIQGVERLIDLETLKPIKNP</sequence>
<protein>
    <recommendedName>
        <fullName evidence="5">Uracil-DNA glycosylase</fullName>
        <shortName evidence="5">UDG</shortName>
        <ecNumber evidence="5">3.2.2.27</ecNumber>
    </recommendedName>
</protein>